<evidence type="ECO:0000313" key="4">
    <source>
        <dbReference type="Proteomes" id="UP000478008"/>
    </source>
</evidence>
<dbReference type="PANTHER" id="PTHR40368">
    <property type="entry name" value="YALI0F14399P"/>
    <property type="match status" value="1"/>
</dbReference>
<reference evidence="3 4" key="1">
    <citation type="submission" date="2019-07" db="EMBL/GenBank/DDBJ databases">
        <authorList>
            <person name="Friedrich A."/>
            <person name="Schacherer J."/>
        </authorList>
    </citation>
    <scope>NUCLEOTIDE SEQUENCE [LARGE SCALE GENOMIC DNA]</scope>
</reference>
<evidence type="ECO:0000256" key="1">
    <source>
        <dbReference type="SAM" id="Phobius"/>
    </source>
</evidence>
<dbReference type="PANTHER" id="PTHR40368:SF1">
    <property type="entry name" value="YALI0F14399P"/>
    <property type="match status" value="1"/>
</dbReference>
<accession>A0A7D9H0H8</accession>
<evidence type="ECO:0000256" key="2">
    <source>
        <dbReference type="SAM" id="SignalP"/>
    </source>
</evidence>
<keyword evidence="1" id="KW-0812">Transmembrane</keyword>
<keyword evidence="2" id="KW-0732">Signal</keyword>
<keyword evidence="1" id="KW-0472">Membrane</keyword>
<evidence type="ECO:0000313" key="3">
    <source>
        <dbReference type="EMBL" id="VUG17024.1"/>
    </source>
</evidence>
<dbReference type="AlphaFoldDB" id="A0A7D9H0H8"/>
<sequence>MQLSSILLFSAASLAAQIEPYPKLDDGTTIETFPLYHAEDQIALECSKRQIDTGEHFFNEKGDIIYIPFMDCQETKKPLGLKYNVDEQIACTVKFEDRLYHLFQLYLHQDAPFTCRIPVRPDSGLYIPLDIQVRGNIMESHFDLDPNIAIQMFTDGDGTIISSTSFSTSVNTTRIIIGDTVKLNFNVIWTSLKKIVPEIPEQTQTTQSKLEQQKYITSYTLPDRRNQKVLYFFTAVIGALIGSVVTTVFLYKRLNRKLRQSYSDKLE</sequence>
<gene>
    <name evidence="3" type="ORF">DEBR0S1_31472G</name>
</gene>
<proteinExistence type="predicted"/>
<protein>
    <submittedName>
        <fullName evidence="3">DEBR0S1_31472g1_1</fullName>
    </submittedName>
</protein>
<organism evidence="3 4">
    <name type="scientific">Dekkera bruxellensis</name>
    <name type="common">Brettanomyces custersii</name>
    <dbReference type="NCBI Taxonomy" id="5007"/>
    <lineage>
        <taxon>Eukaryota</taxon>
        <taxon>Fungi</taxon>
        <taxon>Dikarya</taxon>
        <taxon>Ascomycota</taxon>
        <taxon>Saccharomycotina</taxon>
        <taxon>Pichiomycetes</taxon>
        <taxon>Pichiales</taxon>
        <taxon>Pichiaceae</taxon>
        <taxon>Brettanomyces</taxon>
    </lineage>
</organism>
<dbReference type="Proteomes" id="UP000478008">
    <property type="component" value="Unassembled WGS sequence"/>
</dbReference>
<feature type="signal peptide" evidence="2">
    <location>
        <begin position="1"/>
        <end position="15"/>
    </location>
</feature>
<keyword evidence="1" id="KW-1133">Transmembrane helix</keyword>
<name>A0A7D9H0H8_DEKBR</name>
<feature type="transmembrane region" description="Helical" evidence="1">
    <location>
        <begin position="229"/>
        <end position="251"/>
    </location>
</feature>
<feature type="chain" id="PRO_5028997989" evidence="2">
    <location>
        <begin position="16"/>
        <end position="267"/>
    </location>
</feature>
<dbReference type="EMBL" id="CABFWN010000001">
    <property type="protein sequence ID" value="VUG17024.1"/>
    <property type="molecule type" value="Genomic_DNA"/>
</dbReference>
<keyword evidence="4" id="KW-1185">Reference proteome</keyword>